<dbReference type="Pfam" id="PF00696">
    <property type="entry name" value="AA_kinase"/>
    <property type="match status" value="1"/>
</dbReference>
<evidence type="ECO:0000256" key="27">
    <source>
        <dbReference type="ARBA" id="ARBA00049031"/>
    </source>
</evidence>
<evidence type="ECO:0000256" key="24">
    <source>
        <dbReference type="ARBA" id="ARBA00044938"/>
    </source>
</evidence>
<evidence type="ECO:0000256" key="9">
    <source>
        <dbReference type="ARBA" id="ARBA00011881"/>
    </source>
</evidence>
<dbReference type="RefSeq" id="WP_044218485.1">
    <property type="nucleotide sequence ID" value="NZ_JBKAGJ010000018.1"/>
</dbReference>
<dbReference type="Pfam" id="PF03447">
    <property type="entry name" value="NAD_binding_3"/>
    <property type="match status" value="1"/>
</dbReference>
<dbReference type="GO" id="GO:0004072">
    <property type="term" value="F:aspartate kinase activity"/>
    <property type="evidence" value="ECO:0007669"/>
    <property type="project" value="UniProtKB-EC"/>
</dbReference>
<dbReference type="FunFam" id="3.30.360.10:FF:000006">
    <property type="entry name" value="Bifunctional aspartokinase/homoserine dehydrogenase"/>
    <property type="match status" value="1"/>
</dbReference>
<evidence type="ECO:0000256" key="20">
    <source>
        <dbReference type="ARBA" id="ARBA00023053"/>
    </source>
</evidence>
<dbReference type="InterPro" id="IPR001341">
    <property type="entry name" value="Asp_kinase"/>
</dbReference>
<dbReference type="UniPathway" id="UPA00050">
    <property type="reaction ID" value="UER00063"/>
</dbReference>
<comment type="function">
    <text evidence="24">Bifunctional aspartate kinase and homoserine dehydrogenase that catalyzes the first and the third steps toward the synthesis of lysine, methionine and threonine from aspartate.</text>
</comment>
<organism evidence="29 30">
    <name type="scientific">Phaeodactylibacter xiamenensis</name>
    <dbReference type="NCBI Taxonomy" id="1524460"/>
    <lineage>
        <taxon>Bacteria</taxon>
        <taxon>Pseudomonadati</taxon>
        <taxon>Bacteroidota</taxon>
        <taxon>Saprospiria</taxon>
        <taxon>Saprospirales</taxon>
        <taxon>Haliscomenobacteraceae</taxon>
        <taxon>Phaeodactylibacter</taxon>
    </lineage>
</organism>
<dbReference type="FunFam" id="3.30.2130.10:FF:000001">
    <property type="entry name" value="Bifunctional aspartokinase/homoserine dehydrogenase"/>
    <property type="match status" value="1"/>
</dbReference>
<dbReference type="InterPro" id="IPR001342">
    <property type="entry name" value="HDH_cat"/>
</dbReference>
<proteinExistence type="inferred from homology"/>
<comment type="cofactor">
    <cofactor evidence="1">
        <name>a metal cation</name>
        <dbReference type="ChEBI" id="CHEBI:25213"/>
    </cofactor>
</comment>
<dbReference type="GO" id="GO:0009086">
    <property type="term" value="P:methionine biosynthetic process"/>
    <property type="evidence" value="ECO:0007669"/>
    <property type="project" value="UniProtKB-KW"/>
</dbReference>
<gene>
    <name evidence="29" type="ORF">IX84_08445</name>
</gene>
<evidence type="ECO:0000256" key="11">
    <source>
        <dbReference type="ARBA" id="ARBA00022679"/>
    </source>
</evidence>
<evidence type="ECO:0000256" key="13">
    <source>
        <dbReference type="ARBA" id="ARBA00022723"/>
    </source>
</evidence>
<comment type="pathway">
    <text evidence="2">Amino-acid biosynthesis; L-lysine biosynthesis via DAP pathway; (S)-tetrahydrodipicolinate from L-aspartate: step 1/4.</text>
</comment>
<comment type="subunit">
    <text evidence="9">Homotetramer.</text>
</comment>
<feature type="domain" description="ACT" evidence="28">
    <location>
        <begin position="400"/>
        <end position="478"/>
    </location>
</feature>
<keyword evidence="17" id="KW-0521">NADP</keyword>
<evidence type="ECO:0000256" key="16">
    <source>
        <dbReference type="ARBA" id="ARBA00022840"/>
    </source>
</evidence>
<dbReference type="InterPro" id="IPR011147">
    <property type="entry name" value="Bifunc_Aspkin/hSer_DH"/>
</dbReference>
<dbReference type="CDD" id="cd04921">
    <property type="entry name" value="ACT_AKi-HSDH-ThrA-like_1"/>
    <property type="match status" value="1"/>
</dbReference>
<dbReference type="Gene3D" id="3.30.2130.10">
    <property type="entry name" value="VC0802-like"/>
    <property type="match status" value="1"/>
</dbReference>
<sequence length="818" mass="88654">MKVLKFGGSSVAKPERIRGIVDILKGYYTKGEKFTVVFSAFGGVTDALIEMSALAASGDEAYEAAFDAFRQRHIDAVEELLKDEFRAVVLPELERSHEVLKNLLYGVFLVREASLRTMDYVLSFGERNSAFIIANVLRQSGISASYLDARRVIKTDKAFGSARVDFKLTYQKIREHYAQHPDVQVVTGFVASAKGGLTTTLGRGGSDYTAALIAAGLDASVIEIWTDVDGVLTADPRKVKRAFTIPSMTYAEAMEMSHFGAKVIYPPTLQPALLKKIPLYIKNTFNPSFEGTLISDHADPDGHAVKGISSISHVALLTLSGSGLFGVPGIAGRLFSSLAAAGINIILITQGSSEHSISFAVQPAVANKARKRVEEEFEYEMSMKVISPVKIEADLSVVAIIGENMRYQPGISGRLFQALGHNGINAVAIAQGSSELNVSVVINRTDEAKALNALHESFFLSDTKELHLFMIGVGLIGSTLIEQIKNQGAYLKEKRGLEVRIVGMANSRQMLFQEEGIDLDNWKAALQEKGMDMDPAIFIGKMKELNLSNTIFIDNTASAKVAGFYEDILNSSISISTPNKIAVSSGFAQYQRLKAIAARRGVQFMYETNVGAGLPVISTLNDLIISGDQILKIEGVVSGSLSFIFNNFKAGTSFSEIVKQAQELGYTEPDPRVDLNGLDVQRKLIILARETGLPLEAEDVEIENILPTACREADTVETFFGALANSDPHFEQLRAEAEAEGKALRMIAKLEGAKATIGLEAVDSDHPFYNLSGSDNMIVFTTERYKDRPLVVRGPGAGAAVTAAGVFAEIITIGNYLS</sequence>
<dbReference type="InterPro" id="IPR019811">
    <property type="entry name" value="HDH_CS"/>
</dbReference>
<evidence type="ECO:0000256" key="23">
    <source>
        <dbReference type="ARBA" id="ARBA00023268"/>
    </source>
</evidence>
<dbReference type="GO" id="GO:0009089">
    <property type="term" value="P:lysine biosynthetic process via diaminopimelate"/>
    <property type="evidence" value="ECO:0007669"/>
    <property type="project" value="UniProtKB-UniPathway"/>
</dbReference>
<dbReference type="InterPro" id="IPR036291">
    <property type="entry name" value="NAD(P)-bd_dom_sf"/>
</dbReference>
<keyword evidence="19" id="KW-0520">NAD</keyword>
<dbReference type="NCBIfam" id="NF007003">
    <property type="entry name" value="PRK09466.1"/>
    <property type="match status" value="1"/>
</dbReference>
<evidence type="ECO:0000256" key="12">
    <source>
        <dbReference type="ARBA" id="ARBA00022697"/>
    </source>
</evidence>
<evidence type="ECO:0000256" key="21">
    <source>
        <dbReference type="ARBA" id="ARBA00023154"/>
    </source>
</evidence>
<comment type="pathway">
    <text evidence="3">Amino-acid biosynthesis; L-methionine biosynthesis via de novo pathway; L-homoserine from L-aspartate: step 1/3.</text>
</comment>
<dbReference type="InterPro" id="IPR036393">
    <property type="entry name" value="AceGlu_kinase-like_sf"/>
</dbReference>
<dbReference type="UniPathway" id="UPA00051">
    <property type="reaction ID" value="UER00462"/>
</dbReference>
<dbReference type="PIRSF" id="PIRSF000727">
    <property type="entry name" value="ThrA"/>
    <property type="match status" value="1"/>
</dbReference>
<dbReference type="GO" id="GO:0004412">
    <property type="term" value="F:homoserine dehydrogenase activity"/>
    <property type="evidence" value="ECO:0007669"/>
    <property type="project" value="UniProtKB-EC"/>
</dbReference>
<dbReference type="GO" id="GO:0009088">
    <property type="term" value="P:threonine biosynthetic process"/>
    <property type="evidence" value="ECO:0007669"/>
    <property type="project" value="UniProtKB-UniPathway"/>
</dbReference>
<evidence type="ECO:0000256" key="10">
    <source>
        <dbReference type="ARBA" id="ARBA00022605"/>
    </source>
</evidence>
<evidence type="ECO:0000256" key="26">
    <source>
        <dbReference type="ARBA" id="ARBA00048841"/>
    </source>
</evidence>
<dbReference type="InterPro" id="IPR002912">
    <property type="entry name" value="ACT_dom"/>
</dbReference>
<dbReference type="NCBIfam" id="TIGR00657">
    <property type="entry name" value="asp_kinases"/>
    <property type="match status" value="1"/>
</dbReference>
<evidence type="ECO:0000256" key="7">
    <source>
        <dbReference type="ARBA" id="ARBA00007952"/>
    </source>
</evidence>
<dbReference type="Gene3D" id="3.30.360.10">
    <property type="entry name" value="Dihydrodipicolinate Reductase, domain 2"/>
    <property type="match status" value="1"/>
</dbReference>
<keyword evidence="23" id="KW-0511">Multifunctional enzyme</keyword>
<keyword evidence="18" id="KW-0560">Oxidoreductase</keyword>
<evidence type="ECO:0000256" key="4">
    <source>
        <dbReference type="ARBA" id="ARBA00005056"/>
    </source>
</evidence>
<dbReference type="FunFam" id="3.40.50.720:FF:000083">
    <property type="entry name" value="Bifunctional aspartokinase/homoserine dehydrogenase"/>
    <property type="match status" value="1"/>
</dbReference>
<comment type="catalytic activity">
    <reaction evidence="26">
        <text>L-homoserine + NADP(+) = L-aspartate 4-semialdehyde + NADPH + H(+)</text>
        <dbReference type="Rhea" id="RHEA:15761"/>
        <dbReference type="ChEBI" id="CHEBI:15378"/>
        <dbReference type="ChEBI" id="CHEBI:57476"/>
        <dbReference type="ChEBI" id="CHEBI:57783"/>
        <dbReference type="ChEBI" id="CHEBI:58349"/>
        <dbReference type="ChEBI" id="CHEBI:537519"/>
        <dbReference type="EC" id="1.1.1.3"/>
    </reaction>
    <physiologicalReaction direction="right-to-left" evidence="26">
        <dbReference type="Rhea" id="RHEA:15763"/>
    </physiologicalReaction>
</comment>
<evidence type="ECO:0000313" key="30">
    <source>
        <dbReference type="Proteomes" id="UP000029736"/>
    </source>
</evidence>
<dbReference type="Pfam" id="PF00742">
    <property type="entry name" value="Homoserine_dh"/>
    <property type="match status" value="1"/>
</dbReference>
<comment type="similarity">
    <text evidence="7">In the C-terminal section; belongs to the homoserine dehydrogenase family.</text>
</comment>
<dbReference type="InterPro" id="IPR001048">
    <property type="entry name" value="Asp/Glu/Uridylate_kinase"/>
</dbReference>
<evidence type="ECO:0000256" key="2">
    <source>
        <dbReference type="ARBA" id="ARBA00004766"/>
    </source>
</evidence>
<dbReference type="EMBL" id="JPOS01000018">
    <property type="protein sequence ID" value="KGE88684.1"/>
    <property type="molecule type" value="Genomic_DNA"/>
</dbReference>
<dbReference type="GO" id="GO:0005524">
    <property type="term" value="F:ATP binding"/>
    <property type="evidence" value="ECO:0007669"/>
    <property type="project" value="UniProtKB-KW"/>
</dbReference>
<keyword evidence="12" id="KW-0791">Threonine biosynthesis</keyword>
<dbReference type="PANTHER" id="PTHR43070">
    <property type="match status" value="1"/>
</dbReference>
<evidence type="ECO:0000256" key="25">
    <source>
        <dbReference type="ARBA" id="ARBA00048561"/>
    </source>
</evidence>
<evidence type="ECO:0000256" key="6">
    <source>
        <dbReference type="ARBA" id="ARBA00005139"/>
    </source>
</evidence>
<dbReference type="UniPathway" id="UPA00034">
    <property type="reaction ID" value="UER00015"/>
</dbReference>
<keyword evidence="16" id="KW-0067">ATP-binding</keyword>
<name>A0A098S7Y5_9BACT</name>
<dbReference type="CDD" id="cd04243">
    <property type="entry name" value="AAK_AK-HSDH-like"/>
    <property type="match status" value="1"/>
</dbReference>
<comment type="catalytic activity">
    <reaction evidence="27">
        <text>L-homoserine + NAD(+) = L-aspartate 4-semialdehyde + NADH + H(+)</text>
        <dbReference type="Rhea" id="RHEA:15757"/>
        <dbReference type="ChEBI" id="CHEBI:15378"/>
        <dbReference type="ChEBI" id="CHEBI:57476"/>
        <dbReference type="ChEBI" id="CHEBI:57540"/>
        <dbReference type="ChEBI" id="CHEBI:57945"/>
        <dbReference type="ChEBI" id="CHEBI:537519"/>
        <dbReference type="EC" id="1.1.1.3"/>
    </reaction>
    <physiologicalReaction direction="right-to-left" evidence="27">
        <dbReference type="Rhea" id="RHEA:15759"/>
    </physiologicalReaction>
</comment>
<dbReference type="PROSITE" id="PS01042">
    <property type="entry name" value="HOMOSER_DHGENASE"/>
    <property type="match status" value="1"/>
</dbReference>
<dbReference type="Gene3D" id="3.40.50.720">
    <property type="entry name" value="NAD(P)-binding Rossmann-like Domain"/>
    <property type="match status" value="1"/>
</dbReference>
<dbReference type="GO" id="GO:0050661">
    <property type="term" value="F:NADP binding"/>
    <property type="evidence" value="ECO:0007669"/>
    <property type="project" value="InterPro"/>
</dbReference>
<dbReference type="SUPFAM" id="SSF55347">
    <property type="entry name" value="Glyceraldehyde-3-phosphate dehydrogenase-like, C-terminal domain"/>
    <property type="match status" value="1"/>
</dbReference>
<evidence type="ECO:0000256" key="1">
    <source>
        <dbReference type="ARBA" id="ARBA00001920"/>
    </source>
</evidence>
<comment type="pathway">
    <text evidence="5">Amino-acid biosynthesis; L-methionine biosynthesis via de novo pathway; L-homoserine from L-aspartate: step 3/3.</text>
</comment>
<dbReference type="PROSITE" id="PS51671">
    <property type="entry name" value="ACT"/>
    <property type="match status" value="1"/>
</dbReference>
<comment type="pathway">
    <text evidence="4">Amino-acid biosynthesis; L-threonine biosynthesis; L-threonine from L-aspartate: step 3/5.</text>
</comment>
<keyword evidence="11" id="KW-0808">Transferase</keyword>
<evidence type="ECO:0000256" key="15">
    <source>
        <dbReference type="ARBA" id="ARBA00022777"/>
    </source>
</evidence>
<dbReference type="SUPFAM" id="SSF53633">
    <property type="entry name" value="Carbamate kinase-like"/>
    <property type="match status" value="1"/>
</dbReference>
<dbReference type="Gene3D" id="3.40.1160.10">
    <property type="entry name" value="Acetylglutamate kinase-like"/>
    <property type="match status" value="1"/>
</dbReference>
<dbReference type="NCBIfam" id="NF006959">
    <property type="entry name" value="PRK09436.1"/>
    <property type="match status" value="1"/>
</dbReference>
<accession>A0A098S7Y5</accession>
<evidence type="ECO:0000256" key="3">
    <source>
        <dbReference type="ARBA" id="ARBA00004986"/>
    </source>
</evidence>
<evidence type="ECO:0000256" key="14">
    <source>
        <dbReference type="ARBA" id="ARBA00022741"/>
    </source>
</evidence>
<dbReference type="OrthoDB" id="9799110at2"/>
<dbReference type="STRING" id="1524460.IX84_08445"/>
<dbReference type="InterPro" id="IPR018042">
    <property type="entry name" value="Aspartate_kinase_CS"/>
</dbReference>
<dbReference type="InterPro" id="IPR005106">
    <property type="entry name" value="Asp/hSer_DH_NAD-bd"/>
</dbReference>
<dbReference type="PANTHER" id="PTHR43070:SF5">
    <property type="entry name" value="HOMOSERINE DEHYDROGENASE"/>
    <property type="match status" value="1"/>
</dbReference>
<keyword evidence="13" id="KW-0479">Metal-binding</keyword>
<evidence type="ECO:0000256" key="22">
    <source>
        <dbReference type="ARBA" id="ARBA00023167"/>
    </source>
</evidence>
<comment type="catalytic activity">
    <reaction evidence="25">
        <text>L-aspartate + ATP = 4-phospho-L-aspartate + ADP</text>
        <dbReference type="Rhea" id="RHEA:23776"/>
        <dbReference type="ChEBI" id="CHEBI:29991"/>
        <dbReference type="ChEBI" id="CHEBI:30616"/>
        <dbReference type="ChEBI" id="CHEBI:57535"/>
        <dbReference type="ChEBI" id="CHEBI:456216"/>
        <dbReference type="EC" id="2.7.2.4"/>
    </reaction>
    <physiologicalReaction direction="left-to-right" evidence="25">
        <dbReference type="Rhea" id="RHEA:23777"/>
    </physiologicalReaction>
</comment>
<evidence type="ECO:0000259" key="28">
    <source>
        <dbReference type="PROSITE" id="PS51671"/>
    </source>
</evidence>
<dbReference type="AlphaFoldDB" id="A0A098S7Y5"/>
<evidence type="ECO:0000313" key="29">
    <source>
        <dbReference type="EMBL" id="KGE88684.1"/>
    </source>
</evidence>
<evidence type="ECO:0000256" key="5">
    <source>
        <dbReference type="ARBA" id="ARBA00005062"/>
    </source>
</evidence>
<dbReference type="InterPro" id="IPR049638">
    <property type="entry name" value="AK-HD"/>
</dbReference>
<dbReference type="PROSITE" id="PS00324">
    <property type="entry name" value="ASPARTOKINASE"/>
    <property type="match status" value="1"/>
</dbReference>
<dbReference type="GO" id="GO:0046872">
    <property type="term" value="F:metal ion binding"/>
    <property type="evidence" value="ECO:0007669"/>
    <property type="project" value="UniProtKB-KW"/>
</dbReference>
<dbReference type="GO" id="GO:0009090">
    <property type="term" value="P:homoserine biosynthetic process"/>
    <property type="evidence" value="ECO:0007669"/>
    <property type="project" value="UniProtKB-ARBA"/>
</dbReference>
<keyword evidence="20" id="KW-0915">Sodium</keyword>
<dbReference type="Pfam" id="PF22468">
    <property type="entry name" value="ACT_9"/>
    <property type="match status" value="2"/>
</dbReference>
<comment type="caution">
    <text evidence="29">The sequence shown here is derived from an EMBL/GenBank/DDBJ whole genome shotgun (WGS) entry which is preliminary data.</text>
</comment>
<keyword evidence="22" id="KW-0486">Methionine biosynthesis</keyword>
<evidence type="ECO:0000256" key="8">
    <source>
        <dbReference type="ARBA" id="ARBA00010046"/>
    </source>
</evidence>
<comment type="similarity">
    <text evidence="8">In the N-terminal section; belongs to the aspartokinase family.</text>
</comment>
<evidence type="ECO:0000256" key="19">
    <source>
        <dbReference type="ARBA" id="ARBA00023027"/>
    </source>
</evidence>
<keyword evidence="15 29" id="KW-0418">Kinase</keyword>
<keyword evidence="21" id="KW-0457">Lysine biosynthesis</keyword>
<evidence type="ECO:0000256" key="18">
    <source>
        <dbReference type="ARBA" id="ARBA00023002"/>
    </source>
</evidence>
<dbReference type="SUPFAM" id="SSF51735">
    <property type="entry name" value="NAD(P)-binding Rossmann-fold domains"/>
    <property type="match status" value="1"/>
</dbReference>
<keyword evidence="10" id="KW-0028">Amino-acid biosynthesis</keyword>
<dbReference type="Proteomes" id="UP000029736">
    <property type="component" value="Unassembled WGS sequence"/>
</dbReference>
<reference evidence="29 30" key="1">
    <citation type="journal article" date="2014" name="Int. J. Syst. Evol. Microbiol.">
        <title>Phaeodactylibacter xiamenensis gen. nov., sp. nov., a member of the family Saprospiraceae isolated from the marine alga Phaeodactylum tricornutum.</title>
        <authorList>
            <person name="Chen Z.Jr."/>
            <person name="Lei X."/>
            <person name="Lai Q."/>
            <person name="Li Y."/>
            <person name="Zhang B."/>
            <person name="Zhang J."/>
            <person name="Zhang H."/>
            <person name="Yang L."/>
            <person name="Zheng W."/>
            <person name="Tian Y."/>
            <person name="Yu Z."/>
            <person name="Xu H.Jr."/>
            <person name="Zheng T."/>
        </authorList>
    </citation>
    <scope>NUCLEOTIDE SEQUENCE [LARGE SCALE GENOMIC DNA]</scope>
    <source>
        <strain evidence="29 30">KD52</strain>
    </source>
</reference>
<dbReference type="InterPro" id="IPR054352">
    <property type="entry name" value="ACT_Aspartokinase"/>
</dbReference>
<dbReference type="SUPFAM" id="SSF55021">
    <property type="entry name" value="ACT-like"/>
    <property type="match status" value="2"/>
</dbReference>
<dbReference type="InterPro" id="IPR045865">
    <property type="entry name" value="ACT-like_dom_sf"/>
</dbReference>
<comment type="pathway">
    <text evidence="6">Amino-acid biosynthesis; L-threonine biosynthesis; L-threonine from L-aspartate: step 1/5.</text>
</comment>
<keyword evidence="30" id="KW-1185">Reference proteome</keyword>
<keyword evidence="14" id="KW-0547">Nucleotide-binding</keyword>
<evidence type="ECO:0000256" key="17">
    <source>
        <dbReference type="ARBA" id="ARBA00022857"/>
    </source>
</evidence>
<protein>
    <submittedName>
        <fullName evidence="29">Aspartate kinase</fullName>
    </submittedName>
</protein>